<dbReference type="InterPro" id="IPR033880">
    <property type="entry name" value="SPFH_YdjI"/>
</dbReference>
<sequence>TPFQAEVYFINLARIIQVKFGVPFFDVYDPRLSDFGVPLAVRGTVSFQIRDYREFIKLNRLNTFDLNDFQKQIRDAVCRYVKDAVANAPAANNIPVIQIETKTAQINDAVECDIGERLKESFGVLVSGVDIAAIEIDKTSEGYRQLMAVTRDIAATRVEAETQDYVERLRIQREEGRYAMHKQTQTANIGAFQVEKQAEVGVAGAQALGQMGANGAGDVSLSGSGEGFNMAAMMASMAVGGAIGQNIAGAMNNMMGGINQQTTPGAVPPPIPAVAYHVAVNGQATGPFDISVLTQMAAAGQLTADSLVWKNGMAQWAKAGMVDELKNLFADTMPPIPPIE</sequence>
<dbReference type="InterPro" id="IPR025640">
    <property type="entry name" value="GYF_2"/>
</dbReference>
<reference evidence="3" key="2">
    <citation type="journal article" date="2021" name="PeerJ">
        <title>Extensive microbial diversity within the chicken gut microbiome revealed by metagenomics and culture.</title>
        <authorList>
            <person name="Gilroy R."/>
            <person name="Ravi A."/>
            <person name="Getino M."/>
            <person name="Pursley I."/>
            <person name="Horton D.L."/>
            <person name="Alikhan N.F."/>
            <person name="Baker D."/>
            <person name="Gharbi K."/>
            <person name="Hall N."/>
            <person name="Watson M."/>
            <person name="Adriaenssens E.M."/>
            <person name="Foster-Nyarko E."/>
            <person name="Jarju S."/>
            <person name="Secka A."/>
            <person name="Antonio M."/>
            <person name="Oren A."/>
            <person name="Chaudhuri R.R."/>
            <person name="La Ragione R."/>
            <person name="Hildebrand F."/>
            <person name="Pallen M.J."/>
        </authorList>
    </citation>
    <scope>NUCLEOTIDE SEQUENCE</scope>
    <source>
        <strain evidence="3">ChiSxjej2B14-6234</strain>
    </source>
</reference>
<gene>
    <name evidence="3" type="ORF">IAB73_04500</name>
</gene>
<organism evidence="3 4">
    <name type="scientific">Candidatus Onthenecus intestinigallinarum</name>
    <dbReference type="NCBI Taxonomy" id="2840875"/>
    <lineage>
        <taxon>Bacteria</taxon>
        <taxon>Bacillati</taxon>
        <taxon>Bacillota</taxon>
        <taxon>Clostridia</taxon>
        <taxon>Eubacteriales</taxon>
        <taxon>Candidatus Onthenecus</taxon>
    </lineage>
</organism>
<protein>
    <submittedName>
        <fullName evidence="3">DUF4339 domain-containing protein</fullName>
    </submittedName>
</protein>
<dbReference type="Pfam" id="PF13421">
    <property type="entry name" value="Band_7_1"/>
    <property type="match status" value="1"/>
</dbReference>
<feature type="domain" description="SPFH" evidence="1">
    <location>
        <begin position="2"/>
        <end position="136"/>
    </location>
</feature>
<dbReference type="AlphaFoldDB" id="A0A9D0Z9I2"/>
<feature type="domain" description="GYF" evidence="2">
    <location>
        <begin position="276"/>
        <end position="325"/>
    </location>
</feature>
<dbReference type="EMBL" id="DVFJ01000012">
    <property type="protein sequence ID" value="HIQ71453.1"/>
    <property type="molecule type" value="Genomic_DNA"/>
</dbReference>
<accession>A0A9D0Z9I2</accession>
<dbReference type="CDD" id="cd02106">
    <property type="entry name" value="SPFH_like"/>
    <property type="match status" value="1"/>
</dbReference>
<dbReference type="Pfam" id="PF14237">
    <property type="entry name" value="GYF_2"/>
    <property type="match status" value="1"/>
</dbReference>
<evidence type="ECO:0000259" key="2">
    <source>
        <dbReference type="Pfam" id="PF14237"/>
    </source>
</evidence>
<dbReference type="Proteomes" id="UP000886887">
    <property type="component" value="Unassembled WGS sequence"/>
</dbReference>
<evidence type="ECO:0000259" key="1">
    <source>
        <dbReference type="Pfam" id="PF13421"/>
    </source>
</evidence>
<name>A0A9D0Z9I2_9FIRM</name>
<evidence type="ECO:0000313" key="4">
    <source>
        <dbReference type="Proteomes" id="UP000886887"/>
    </source>
</evidence>
<evidence type="ECO:0000313" key="3">
    <source>
        <dbReference type="EMBL" id="HIQ71453.1"/>
    </source>
</evidence>
<proteinExistence type="predicted"/>
<comment type="caution">
    <text evidence="3">The sequence shown here is derived from an EMBL/GenBank/DDBJ whole genome shotgun (WGS) entry which is preliminary data.</text>
</comment>
<reference evidence="3" key="1">
    <citation type="submission" date="2020-10" db="EMBL/GenBank/DDBJ databases">
        <authorList>
            <person name="Gilroy R."/>
        </authorList>
    </citation>
    <scope>NUCLEOTIDE SEQUENCE</scope>
    <source>
        <strain evidence="3">ChiSxjej2B14-6234</strain>
    </source>
</reference>
<feature type="non-terminal residue" evidence="3">
    <location>
        <position position="1"/>
    </location>
</feature>